<organism evidence="1">
    <name type="scientific">Amphimedon queenslandica</name>
    <name type="common">Sponge</name>
    <dbReference type="NCBI Taxonomy" id="400682"/>
    <lineage>
        <taxon>Eukaryota</taxon>
        <taxon>Metazoa</taxon>
        <taxon>Porifera</taxon>
        <taxon>Demospongiae</taxon>
        <taxon>Heteroscleromorpha</taxon>
        <taxon>Haplosclerida</taxon>
        <taxon>Niphatidae</taxon>
        <taxon>Amphimedon</taxon>
    </lineage>
</organism>
<name>A0A1X7UJD0_AMPQE</name>
<dbReference type="InParanoid" id="A0A1X7UJD0"/>
<accession>A0A1X7UJD0</accession>
<dbReference type="EnsemblMetazoa" id="Aqu2.1.27588_001">
    <property type="protein sequence ID" value="Aqu2.1.27588_001"/>
    <property type="gene ID" value="Aqu2.1.27588"/>
</dbReference>
<evidence type="ECO:0000313" key="1">
    <source>
        <dbReference type="EnsemblMetazoa" id="Aqu2.1.27588_001"/>
    </source>
</evidence>
<dbReference type="AlphaFoldDB" id="A0A1X7UJD0"/>
<proteinExistence type="predicted"/>
<reference evidence="1" key="1">
    <citation type="submission" date="2017-05" db="UniProtKB">
        <authorList>
            <consortium name="EnsemblMetazoa"/>
        </authorList>
    </citation>
    <scope>IDENTIFICATION</scope>
</reference>
<protein>
    <submittedName>
        <fullName evidence="1">Uncharacterized protein</fullName>
    </submittedName>
</protein>
<sequence>MHVGHINNHKHTFYLQFSVASLIQDDSYQCC</sequence>